<dbReference type="Proteomes" id="UP000672657">
    <property type="component" value="Unassembled WGS sequence"/>
</dbReference>
<comment type="caution">
    <text evidence="1">The sequence shown here is derived from an EMBL/GenBank/DDBJ whole genome shotgun (WGS) entry which is preliminary data.</text>
</comment>
<proteinExistence type="predicted"/>
<keyword evidence="2" id="KW-1185">Reference proteome</keyword>
<dbReference type="EMBL" id="CAJPVI010000027">
    <property type="protein sequence ID" value="CAG2152878.1"/>
    <property type="molecule type" value="Genomic_DNA"/>
</dbReference>
<protein>
    <recommendedName>
        <fullName evidence="3">OmpA-like domain-containing protein</fullName>
    </recommendedName>
</protein>
<gene>
    <name evidence="1" type="ORF">LMG26411_04292</name>
</gene>
<accession>A0ABN7Q3T2</accession>
<name>A0ABN7Q3T2_9BURK</name>
<reference evidence="1 2" key="1">
    <citation type="submission" date="2021-03" db="EMBL/GenBank/DDBJ databases">
        <authorList>
            <person name="Peeters C."/>
        </authorList>
    </citation>
    <scope>NUCLEOTIDE SEQUENCE [LARGE SCALE GENOMIC DNA]</scope>
    <source>
        <strain evidence="1 2">LMG 26411</strain>
    </source>
</reference>
<dbReference type="RefSeq" id="WP_211955280.1">
    <property type="nucleotide sequence ID" value="NZ_CAJPVI010000027.1"/>
</dbReference>
<sequence length="203" mass="22778">MEQGAHYGINRANPKMAREISAYRKQGKGREHSYARSVLHRQCRQHCRLYLQHRRLNMLRRLAAALLFTWCSSTFPCSLTGLEHELSFATDDSVLPAAEVHKLAEWNARMKEGFPSGGQYAVFVRRAYSGRPSMNLAMTRLESAKAALAAIGLVPERIEHSEVDTAMLELRSGTKNAMPVSEVYVVFQPACPHPCCPGPQPIR</sequence>
<organism evidence="1 2">
    <name type="scientific">Cupriavidus numazuensis</name>
    <dbReference type="NCBI Taxonomy" id="221992"/>
    <lineage>
        <taxon>Bacteria</taxon>
        <taxon>Pseudomonadati</taxon>
        <taxon>Pseudomonadota</taxon>
        <taxon>Betaproteobacteria</taxon>
        <taxon>Burkholderiales</taxon>
        <taxon>Burkholderiaceae</taxon>
        <taxon>Cupriavidus</taxon>
    </lineage>
</organism>
<evidence type="ECO:0000313" key="2">
    <source>
        <dbReference type="Proteomes" id="UP000672657"/>
    </source>
</evidence>
<evidence type="ECO:0000313" key="1">
    <source>
        <dbReference type="EMBL" id="CAG2152878.1"/>
    </source>
</evidence>
<evidence type="ECO:0008006" key="3">
    <source>
        <dbReference type="Google" id="ProtNLM"/>
    </source>
</evidence>